<gene>
    <name evidence="1" type="ORF">GCM10007872_26310</name>
</gene>
<dbReference type="AlphaFoldDB" id="A0AA37SJ84"/>
<proteinExistence type="predicted"/>
<keyword evidence="2" id="KW-1185">Reference proteome</keyword>
<dbReference type="EMBL" id="BSNZ01000022">
    <property type="protein sequence ID" value="GLQ85721.1"/>
    <property type="molecule type" value="Genomic_DNA"/>
</dbReference>
<dbReference type="RefSeq" id="WP_141354595.1">
    <property type="nucleotide sequence ID" value="NZ_BARA01000082.1"/>
</dbReference>
<sequence length="124" mass="13935">MTSKVDWDAAERLGVVLPLSDSEYIDILSAPLHVSGALEQVELPQPLFQKILGQPMLDATDDIKIAVHELLQIYGEKAVMVASDRATLASYARNEKRRDFWVAVFTEVRRTHRMPVESSVNEKA</sequence>
<evidence type="ECO:0000313" key="1">
    <source>
        <dbReference type="EMBL" id="GLQ85721.1"/>
    </source>
</evidence>
<accession>A0AA37SJ84</accession>
<protein>
    <submittedName>
        <fullName evidence="1">Uncharacterized protein</fullName>
    </submittedName>
</protein>
<dbReference type="Proteomes" id="UP001156708">
    <property type="component" value="Unassembled WGS sequence"/>
</dbReference>
<organism evidence="1 2">
    <name type="scientific">Gluconobacter sphaericus NBRC 12467</name>
    <dbReference type="NCBI Taxonomy" id="1307951"/>
    <lineage>
        <taxon>Bacteria</taxon>
        <taxon>Pseudomonadati</taxon>
        <taxon>Pseudomonadota</taxon>
        <taxon>Alphaproteobacteria</taxon>
        <taxon>Acetobacterales</taxon>
        <taxon>Acetobacteraceae</taxon>
        <taxon>Gluconobacter</taxon>
    </lineage>
</organism>
<evidence type="ECO:0000313" key="2">
    <source>
        <dbReference type="Proteomes" id="UP001156708"/>
    </source>
</evidence>
<reference evidence="2" key="1">
    <citation type="journal article" date="2019" name="Int. J. Syst. Evol. Microbiol.">
        <title>The Global Catalogue of Microorganisms (GCM) 10K type strain sequencing project: providing services to taxonomists for standard genome sequencing and annotation.</title>
        <authorList>
            <consortium name="The Broad Institute Genomics Platform"/>
            <consortium name="The Broad Institute Genome Sequencing Center for Infectious Disease"/>
            <person name="Wu L."/>
            <person name="Ma J."/>
        </authorList>
    </citation>
    <scope>NUCLEOTIDE SEQUENCE [LARGE SCALE GENOMIC DNA]</scope>
    <source>
        <strain evidence="2">NBRC 12467</strain>
    </source>
</reference>
<comment type="caution">
    <text evidence="1">The sequence shown here is derived from an EMBL/GenBank/DDBJ whole genome shotgun (WGS) entry which is preliminary data.</text>
</comment>
<name>A0AA37SJ84_9PROT</name>